<name>A0A955L9L2_9BACT</name>
<evidence type="ECO:0000256" key="6">
    <source>
        <dbReference type="RuleBase" id="RU003567"/>
    </source>
</evidence>
<dbReference type="Pfam" id="PF00574">
    <property type="entry name" value="CLP_protease"/>
    <property type="match status" value="1"/>
</dbReference>
<keyword evidence="5" id="KW-0720">Serine protease</keyword>
<dbReference type="GO" id="GO:0009368">
    <property type="term" value="C:endopeptidase Clp complex"/>
    <property type="evidence" value="ECO:0007669"/>
    <property type="project" value="TreeGrafter"/>
</dbReference>
<feature type="region of interest" description="Disordered" evidence="8">
    <location>
        <begin position="364"/>
        <end position="383"/>
    </location>
</feature>
<feature type="compositionally biased region" description="Basic and acidic residues" evidence="8">
    <location>
        <begin position="364"/>
        <end position="377"/>
    </location>
</feature>
<feature type="region of interest" description="Disordered" evidence="8">
    <location>
        <begin position="306"/>
        <end position="332"/>
    </location>
</feature>
<feature type="compositionally biased region" description="Polar residues" evidence="8">
    <location>
        <begin position="306"/>
        <end position="329"/>
    </location>
</feature>
<keyword evidence="3 9" id="KW-0645">Protease</keyword>
<reference evidence="9" key="2">
    <citation type="journal article" date="2021" name="Microbiome">
        <title>Successional dynamics and alternative stable states in a saline activated sludge microbial community over 9 years.</title>
        <authorList>
            <person name="Wang Y."/>
            <person name="Ye J."/>
            <person name="Ju F."/>
            <person name="Liu L."/>
            <person name="Boyd J.A."/>
            <person name="Deng Y."/>
            <person name="Parks D.H."/>
            <person name="Jiang X."/>
            <person name="Yin X."/>
            <person name="Woodcroft B.J."/>
            <person name="Tyson G.W."/>
            <person name="Hugenholtz P."/>
            <person name="Polz M.F."/>
            <person name="Zhang T."/>
        </authorList>
    </citation>
    <scope>NUCLEOTIDE SEQUENCE</scope>
    <source>
        <strain evidence="9">HKST-UBA11</strain>
    </source>
</reference>
<dbReference type="InterPro" id="IPR001907">
    <property type="entry name" value="ClpP"/>
</dbReference>
<dbReference type="CDD" id="cd07016">
    <property type="entry name" value="S14_ClpP_1"/>
    <property type="match status" value="1"/>
</dbReference>
<dbReference type="GO" id="GO:0051117">
    <property type="term" value="F:ATPase binding"/>
    <property type="evidence" value="ECO:0007669"/>
    <property type="project" value="TreeGrafter"/>
</dbReference>
<comment type="caution">
    <text evidence="9">The sequence shown here is derived from an EMBL/GenBank/DDBJ whole genome shotgun (WGS) entry which is preliminary data.</text>
</comment>
<evidence type="ECO:0000256" key="5">
    <source>
        <dbReference type="ARBA" id="ARBA00022825"/>
    </source>
</evidence>
<dbReference type="PANTHER" id="PTHR10381:SF70">
    <property type="entry name" value="ATP-DEPENDENT CLP PROTEASE PROTEOLYTIC SUBUNIT"/>
    <property type="match status" value="1"/>
</dbReference>
<keyword evidence="2" id="KW-0963">Cytoplasm</keyword>
<reference evidence="9" key="1">
    <citation type="submission" date="2020-04" db="EMBL/GenBank/DDBJ databases">
        <authorList>
            <person name="Zhang T."/>
        </authorList>
    </citation>
    <scope>NUCLEOTIDE SEQUENCE</scope>
    <source>
        <strain evidence="9">HKST-UBA11</strain>
    </source>
</reference>
<protein>
    <recommendedName>
        <fullName evidence="6">ATP-dependent Clp protease proteolytic subunit</fullName>
    </recommendedName>
</protein>
<keyword evidence="4" id="KW-0378">Hydrolase</keyword>
<evidence type="ECO:0000256" key="3">
    <source>
        <dbReference type="ARBA" id="ARBA00022670"/>
    </source>
</evidence>
<dbReference type="GO" id="GO:0004252">
    <property type="term" value="F:serine-type endopeptidase activity"/>
    <property type="evidence" value="ECO:0007669"/>
    <property type="project" value="InterPro"/>
</dbReference>
<evidence type="ECO:0000313" key="10">
    <source>
        <dbReference type="Proteomes" id="UP000754563"/>
    </source>
</evidence>
<dbReference type="Gene3D" id="3.90.226.10">
    <property type="entry name" value="2-enoyl-CoA Hydratase, Chain A, domain 1"/>
    <property type="match status" value="1"/>
</dbReference>
<proteinExistence type="inferred from homology"/>
<evidence type="ECO:0000256" key="8">
    <source>
        <dbReference type="SAM" id="MobiDB-lite"/>
    </source>
</evidence>
<dbReference type="PANTHER" id="PTHR10381">
    <property type="entry name" value="ATP-DEPENDENT CLP PROTEASE PROTEOLYTIC SUBUNIT"/>
    <property type="match status" value="1"/>
</dbReference>
<accession>A0A955L9L2</accession>
<dbReference type="SUPFAM" id="SSF52096">
    <property type="entry name" value="ClpP/crotonase"/>
    <property type="match status" value="1"/>
</dbReference>
<keyword evidence="7" id="KW-0175">Coiled coil</keyword>
<dbReference type="Proteomes" id="UP000754563">
    <property type="component" value="Unassembled WGS sequence"/>
</dbReference>
<dbReference type="PRINTS" id="PR00127">
    <property type="entry name" value="CLPPROTEASEP"/>
</dbReference>
<evidence type="ECO:0000256" key="2">
    <source>
        <dbReference type="ARBA" id="ARBA00022490"/>
    </source>
</evidence>
<dbReference type="InterPro" id="IPR029045">
    <property type="entry name" value="ClpP/crotonase-like_dom_sf"/>
</dbReference>
<evidence type="ECO:0000256" key="1">
    <source>
        <dbReference type="ARBA" id="ARBA00007039"/>
    </source>
</evidence>
<evidence type="ECO:0000256" key="7">
    <source>
        <dbReference type="SAM" id="Coils"/>
    </source>
</evidence>
<evidence type="ECO:0000256" key="4">
    <source>
        <dbReference type="ARBA" id="ARBA00022801"/>
    </source>
</evidence>
<feature type="coiled-coil region" evidence="7">
    <location>
        <begin position="227"/>
        <end position="261"/>
    </location>
</feature>
<organism evidence="9 10">
    <name type="scientific">Candidatus Dojkabacteria bacterium</name>
    <dbReference type="NCBI Taxonomy" id="2099670"/>
    <lineage>
        <taxon>Bacteria</taxon>
        <taxon>Candidatus Dojkabacteria</taxon>
    </lineage>
</organism>
<dbReference type="AlphaFoldDB" id="A0A955L9L2"/>
<gene>
    <name evidence="9" type="ORF">KC717_05350</name>
</gene>
<sequence length="383" mass="42404">MKKTIYILDYIMPQGWGGVSLADIHDQMKGVKKDDEVEVLINSGGGDVFEGIAIFNYLRDYNTTTRIIGLAGSIASIIALSGKKILMGPAATYMVHEPWGMDVGDEAYKRNVADQLATIKKAMVEAYQTRMPNKSEKEILDWLKVEKFITGKEAKALGLADEFNIKPQEGNYSNTRTAMRIAAMVNMDGSPTTENKTTIINNEVPVMVTQEQFDTLQNEFNNKVNQINTLNSSISDFENKVANLEKELKEAKNEVLISKMETYTAEETAFVDKLIENKQVEATHKDFLINDLVDKRLASSQDSYNSTKDFLSSKPVNPLTQPQATNSKAGATVGGKIDKTDFENKDKADQILAAARKLAKDEGISLPEALDRLHDNTTSEGGE</sequence>
<dbReference type="EMBL" id="JAGQLH010000072">
    <property type="protein sequence ID" value="MCA9386046.1"/>
    <property type="molecule type" value="Genomic_DNA"/>
</dbReference>
<dbReference type="NCBIfam" id="NF045542">
    <property type="entry name" value="Clp_rel_HeadMat"/>
    <property type="match status" value="1"/>
</dbReference>
<dbReference type="GO" id="GO:0006515">
    <property type="term" value="P:protein quality control for misfolded or incompletely synthesized proteins"/>
    <property type="evidence" value="ECO:0007669"/>
    <property type="project" value="TreeGrafter"/>
</dbReference>
<evidence type="ECO:0000313" key="9">
    <source>
        <dbReference type="EMBL" id="MCA9386046.1"/>
    </source>
</evidence>
<dbReference type="InterPro" id="IPR023562">
    <property type="entry name" value="ClpP/TepA"/>
</dbReference>
<dbReference type="GO" id="GO:0004176">
    <property type="term" value="F:ATP-dependent peptidase activity"/>
    <property type="evidence" value="ECO:0007669"/>
    <property type="project" value="InterPro"/>
</dbReference>
<comment type="similarity">
    <text evidence="1 6">Belongs to the peptidase S14 family.</text>
</comment>